<sequence>MKTLTAVTLLLFTSPTLSSVVFSLSSEPNGQGLYKSWVVDRWKCQNLDADIDKQASWAFVAAGLANGCTLYENVNCTGKSLYVEKNNSNILGPGPVNLTDYDFDNIASSFTCL</sequence>
<accession>A0A8J2I458</accession>
<name>A0A8J2I458_9PLEO</name>
<dbReference type="Proteomes" id="UP000676310">
    <property type="component" value="Unassembled WGS sequence"/>
</dbReference>
<evidence type="ECO:0000313" key="3">
    <source>
        <dbReference type="Proteomes" id="UP000676310"/>
    </source>
</evidence>
<proteinExistence type="predicted"/>
<feature type="chain" id="PRO_5035221688" evidence="1">
    <location>
        <begin position="19"/>
        <end position="113"/>
    </location>
</feature>
<dbReference type="GeneID" id="67019525"/>
<organism evidence="2 3">
    <name type="scientific">Alternaria atra</name>
    <dbReference type="NCBI Taxonomy" id="119953"/>
    <lineage>
        <taxon>Eukaryota</taxon>
        <taxon>Fungi</taxon>
        <taxon>Dikarya</taxon>
        <taxon>Ascomycota</taxon>
        <taxon>Pezizomycotina</taxon>
        <taxon>Dothideomycetes</taxon>
        <taxon>Pleosporomycetidae</taxon>
        <taxon>Pleosporales</taxon>
        <taxon>Pleosporineae</taxon>
        <taxon>Pleosporaceae</taxon>
        <taxon>Alternaria</taxon>
        <taxon>Alternaria sect. Ulocladioides</taxon>
    </lineage>
</organism>
<dbReference type="RefSeq" id="XP_043171079.1">
    <property type="nucleotide sequence ID" value="XM_043315144.1"/>
</dbReference>
<gene>
    <name evidence="2" type="ORF">ALTATR162_LOCUS7516</name>
</gene>
<dbReference type="OrthoDB" id="3752100at2759"/>
<dbReference type="EMBL" id="CAJRGZ010000022">
    <property type="protein sequence ID" value="CAG5172724.1"/>
    <property type="molecule type" value="Genomic_DNA"/>
</dbReference>
<evidence type="ECO:0000256" key="1">
    <source>
        <dbReference type="SAM" id="SignalP"/>
    </source>
</evidence>
<comment type="caution">
    <text evidence="2">The sequence shown here is derived from an EMBL/GenBank/DDBJ whole genome shotgun (WGS) entry which is preliminary data.</text>
</comment>
<protein>
    <submittedName>
        <fullName evidence="2">Uncharacterized protein</fullName>
    </submittedName>
</protein>
<feature type="signal peptide" evidence="1">
    <location>
        <begin position="1"/>
        <end position="18"/>
    </location>
</feature>
<dbReference type="AlphaFoldDB" id="A0A8J2I458"/>
<keyword evidence="3" id="KW-1185">Reference proteome</keyword>
<reference evidence="2" key="1">
    <citation type="submission" date="2021-05" db="EMBL/GenBank/DDBJ databases">
        <authorList>
            <person name="Stam R."/>
        </authorList>
    </citation>
    <scope>NUCLEOTIDE SEQUENCE</scope>
    <source>
        <strain evidence="2">CS162</strain>
    </source>
</reference>
<evidence type="ECO:0000313" key="2">
    <source>
        <dbReference type="EMBL" id="CAG5172724.1"/>
    </source>
</evidence>
<keyword evidence="1" id="KW-0732">Signal</keyword>